<proteinExistence type="predicted"/>
<dbReference type="EMBL" id="FRFE01000013">
    <property type="protein sequence ID" value="SHO49213.1"/>
    <property type="molecule type" value="Genomic_DNA"/>
</dbReference>
<dbReference type="RefSeq" id="WP_073614022.1">
    <property type="nucleotide sequence ID" value="NZ_FRFE01000013.1"/>
</dbReference>
<protein>
    <recommendedName>
        <fullName evidence="3">Immunity protein 42</fullName>
    </recommendedName>
</protein>
<evidence type="ECO:0000313" key="2">
    <source>
        <dbReference type="Proteomes" id="UP000184603"/>
    </source>
</evidence>
<reference evidence="1 2" key="1">
    <citation type="submission" date="2016-12" db="EMBL/GenBank/DDBJ databases">
        <authorList>
            <person name="Song W.-J."/>
            <person name="Kurnit D.M."/>
        </authorList>
    </citation>
    <scope>NUCLEOTIDE SEQUENCE [LARGE SCALE GENOMIC DNA]</scope>
    <source>
        <strain evidence="1 2">DSM 18488</strain>
    </source>
</reference>
<dbReference type="Proteomes" id="UP000184603">
    <property type="component" value="Unassembled WGS sequence"/>
</dbReference>
<dbReference type="STRING" id="1121416.SAMN02745220_02735"/>
<dbReference type="OrthoDB" id="6637701at2"/>
<dbReference type="InterPro" id="IPR056510">
    <property type="entry name" value="WapI"/>
</dbReference>
<organism evidence="1 2">
    <name type="scientific">Desulfopila aestuarii DSM 18488</name>
    <dbReference type="NCBI Taxonomy" id="1121416"/>
    <lineage>
        <taxon>Bacteria</taxon>
        <taxon>Pseudomonadati</taxon>
        <taxon>Thermodesulfobacteriota</taxon>
        <taxon>Desulfobulbia</taxon>
        <taxon>Desulfobulbales</taxon>
        <taxon>Desulfocapsaceae</taxon>
        <taxon>Desulfopila</taxon>
    </lineage>
</organism>
<keyword evidence="2" id="KW-1185">Reference proteome</keyword>
<gene>
    <name evidence="1" type="ORF">SAMN02745220_02735</name>
</gene>
<evidence type="ECO:0000313" key="1">
    <source>
        <dbReference type="EMBL" id="SHO49213.1"/>
    </source>
</evidence>
<accession>A0A1M7Y9A0</accession>
<dbReference type="AlphaFoldDB" id="A0A1M7Y9A0"/>
<evidence type="ECO:0008006" key="3">
    <source>
        <dbReference type="Google" id="ProtNLM"/>
    </source>
</evidence>
<dbReference type="Pfam" id="PF24716">
    <property type="entry name" value="WapI"/>
    <property type="match status" value="1"/>
</dbReference>
<name>A0A1M7Y9A0_9BACT</name>
<sequence>MIEFADPSKQLKFSFGIERYEYPDITSGFDANWLMINIKVNFQDKEFCATDPALLTCEAQDIFNWFQSISNDRIPRRTHLGFLEQLFHFELLGRSPDCIQYAIHLDDSFKPDFAIGESGEDFIMIFDHTEDCLRGIARQLKKEIGYFPMRGDSNC</sequence>